<keyword evidence="14" id="KW-1185">Reference proteome</keyword>
<feature type="binding site" evidence="10">
    <location>
        <position position="176"/>
    </location>
    <ligand>
        <name>L-histidine</name>
        <dbReference type="ChEBI" id="CHEBI:57595"/>
    </ligand>
</feature>
<dbReference type="SUPFAM" id="SSF52954">
    <property type="entry name" value="Class II aaRS ABD-related"/>
    <property type="match status" value="1"/>
</dbReference>
<keyword evidence="6" id="KW-0648">Protein biosynthesis</keyword>
<feature type="binding site" evidence="10">
    <location>
        <position position="194"/>
    </location>
    <ligand>
        <name>L-histidine</name>
        <dbReference type="ChEBI" id="CHEBI:57595"/>
    </ligand>
</feature>
<keyword evidence="7" id="KW-0030">Aminoacyl-tRNA synthetase</keyword>
<dbReference type="OrthoDB" id="1906957at2759"/>
<dbReference type="PIRSF" id="PIRSF001549">
    <property type="entry name" value="His-tRNA_synth"/>
    <property type="match status" value="1"/>
</dbReference>
<dbReference type="FunFam" id="3.30.930.10:FF:000054">
    <property type="entry name" value="Histidine--tRNA ligase chloroplastic/mitochondrial"/>
    <property type="match status" value="1"/>
</dbReference>
<evidence type="ECO:0000256" key="7">
    <source>
        <dbReference type="ARBA" id="ARBA00023146"/>
    </source>
</evidence>
<proteinExistence type="inferred from homology"/>
<evidence type="ECO:0000256" key="5">
    <source>
        <dbReference type="ARBA" id="ARBA00022840"/>
    </source>
</evidence>
<accession>A0A8S1J155</accession>
<dbReference type="Proteomes" id="UP000708148">
    <property type="component" value="Unassembled WGS sequence"/>
</dbReference>
<feature type="compositionally biased region" description="Low complexity" evidence="11">
    <location>
        <begin position="1"/>
        <end position="15"/>
    </location>
</feature>
<evidence type="ECO:0000313" key="14">
    <source>
        <dbReference type="Proteomes" id="UP000708148"/>
    </source>
</evidence>
<comment type="similarity">
    <text evidence="1">Belongs to the class-II aminoacyl-tRNA synthetase family.</text>
</comment>
<dbReference type="SUPFAM" id="SSF55681">
    <property type="entry name" value="Class II aaRS and biotin synthetases"/>
    <property type="match status" value="1"/>
</dbReference>
<feature type="binding site" evidence="10">
    <location>
        <position position="334"/>
    </location>
    <ligand>
        <name>L-histidine</name>
        <dbReference type="ChEBI" id="CHEBI:57595"/>
    </ligand>
</feature>
<dbReference type="Pfam" id="PF13393">
    <property type="entry name" value="tRNA-synt_His"/>
    <property type="match status" value="1"/>
</dbReference>
<protein>
    <recommendedName>
        <fullName evidence="2">histidine--tRNA ligase</fullName>
        <ecNumber evidence="2">6.1.1.21</ecNumber>
    </recommendedName>
    <alternativeName>
        <fullName evidence="8">Histidyl-tRNA synthetase</fullName>
    </alternativeName>
</protein>
<evidence type="ECO:0000256" key="8">
    <source>
        <dbReference type="ARBA" id="ARBA00030619"/>
    </source>
</evidence>
<dbReference type="Gene3D" id="3.30.930.10">
    <property type="entry name" value="Bira Bifunctional Protein, Domain 2"/>
    <property type="match status" value="1"/>
</dbReference>
<feature type="binding site" evidence="10">
    <location>
        <position position="190"/>
    </location>
    <ligand>
        <name>L-histidine</name>
        <dbReference type="ChEBI" id="CHEBI:57595"/>
    </ligand>
</feature>
<evidence type="ECO:0000256" key="4">
    <source>
        <dbReference type="ARBA" id="ARBA00022741"/>
    </source>
</evidence>
<evidence type="ECO:0000256" key="11">
    <source>
        <dbReference type="SAM" id="MobiDB-lite"/>
    </source>
</evidence>
<dbReference type="NCBIfam" id="TIGR00442">
    <property type="entry name" value="hisS"/>
    <property type="match status" value="1"/>
</dbReference>
<dbReference type="AlphaFoldDB" id="A0A8S1J155"/>
<evidence type="ECO:0000313" key="13">
    <source>
        <dbReference type="EMBL" id="CAD7699738.1"/>
    </source>
</evidence>
<dbReference type="InterPro" id="IPR006195">
    <property type="entry name" value="aa-tRNA-synth_II"/>
</dbReference>
<dbReference type="CDD" id="cd00773">
    <property type="entry name" value="HisRS-like_core"/>
    <property type="match status" value="1"/>
</dbReference>
<dbReference type="InterPro" id="IPR041715">
    <property type="entry name" value="HisRS-like_core"/>
</dbReference>
<dbReference type="InterPro" id="IPR015807">
    <property type="entry name" value="His-tRNA-ligase"/>
</dbReference>
<feature type="region of interest" description="Disordered" evidence="11">
    <location>
        <begin position="1"/>
        <end position="35"/>
    </location>
</feature>
<feature type="binding site" evidence="10">
    <location>
        <begin position="338"/>
        <end position="339"/>
    </location>
    <ligand>
        <name>L-histidine</name>
        <dbReference type="ChEBI" id="CHEBI:57595"/>
    </ligand>
</feature>
<keyword evidence="4" id="KW-0547">Nucleotide-binding</keyword>
<dbReference type="HAMAP" id="MF_00127">
    <property type="entry name" value="His_tRNA_synth"/>
    <property type="match status" value="1"/>
</dbReference>
<dbReference type="PROSITE" id="PS50862">
    <property type="entry name" value="AA_TRNA_LIGASE_II"/>
    <property type="match status" value="1"/>
</dbReference>
<gene>
    <name evidence="13" type="ORF">OSTQU699_LOCUS5097</name>
</gene>
<evidence type="ECO:0000256" key="6">
    <source>
        <dbReference type="ARBA" id="ARBA00022917"/>
    </source>
</evidence>
<comment type="catalytic activity">
    <reaction evidence="9">
        <text>tRNA(His) + L-histidine + ATP = L-histidyl-tRNA(His) + AMP + diphosphate + H(+)</text>
        <dbReference type="Rhea" id="RHEA:17313"/>
        <dbReference type="Rhea" id="RHEA-COMP:9665"/>
        <dbReference type="Rhea" id="RHEA-COMP:9689"/>
        <dbReference type="ChEBI" id="CHEBI:15378"/>
        <dbReference type="ChEBI" id="CHEBI:30616"/>
        <dbReference type="ChEBI" id="CHEBI:33019"/>
        <dbReference type="ChEBI" id="CHEBI:57595"/>
        <dbReference type="ChEBI" id="CHEBI:78442"/>
        <dbReference type="ChEBI" id="CHEBI:78527"/>
        <dbReference type="ChEBI" id="CHEBI:456215"/>
        <dbReference type="EC" id="6.1.1.21"/>
    </reaction>
</comment>
<dbReference type="GO" id="GO:0005737">
    <property type="term" value="C:cytoplasm"/>
    <property type="evidence" value="ECO:0007669"/>
    <property type="project" value="InterPro"/>
</dbReference>
<dbReference type="Gene3D" id="3.40.50.800">
    <property type="entry name" value="Anticodon-binding domain"/>
    <property type="match status" value="1"/>
</dbReference>
<dbReference type="EMBL" id="CAJHUC010001103">
    <property type="protein sequence ID" value="CAD7699738.1"/>
    <property type="molecule type" value="Genomic_DNA"/>
</dbReference>
<dbReference type="GO" id="GO:0005524">
    <property type="term" value="F:ATP binding"/>
    <property type="evidence" value="ECO:0007669"/>
    <property type="project" value="UniProtKB-KW"/>
</dbReference>
<dbReference type="InterPro" id="IPR004516">
    <property type="entry name" value="HisRS/HisZ"/>
</dbReference>
<evidence type="ECO:0000256" key="10">
    <source>
        <dbReference type="PIRSR" id="PIRSR001549-1"/>
    </source>
</evidence>
<evidence type="ECO:0000256" key="1">
    <source>
        <dbReference type="ARBA" id="ARBA00008226"/>
    </source>
</evidence>
<evidence type="ECO:0000259" key="12">
    <source>
        <dbReference type="PROSITE" id="PS50862"/>
    </source>
</evidence>
<evidence type="ECO:0000256" key="2">
    <source>
        <dbReference type="ARBA" id="ARBA00012815"/>
    </source>
</evidence>
<dbReference type="FunFam" id="3.40.50.800:FF:000017">
    <property type="entry name" value="Histidine--tRNA ligase chloroplastic/mitochondrial"/>
    <property type="match status" value="1"/>
</dbReference>
<feature type="binding site" evidence="10">
    <location>
        <begin position="146"/>
        <end position="148"/>
    </location>
    <ligand>
        <name>L-histidine</name>
        <dbReference type="ChEBI" id="CHEBI:57595"/>
    </ligand>
</feature>
<dbReference type="EC" id="6.1.1.21" evidence="2"/>
<name>A0A8S1J155_9CHLO</name>
<dbReference type="InterPro" id="IPR004154">
    <property type="entry name" value="Anticodon-bd"/>
</dbReference>
<evidence type="ECO:0000256" key="9">
    <source>
        <dbReference type="ARBA" id="ARBA00047639"/>
    </source>
</evidence>
<dbReference type="InterPro" id="IPR045864">
    <property type="entry name" value="aa-tRNA-synth_II/BPL/LPL"/>
</dbReference>
<dbReference type="GO" id="GO:0006427">
    <property type="term" value="P:histidyl-tRNA aminoacylation"/>
    <property type="evidence" value="ECO:0007669"/>
    <property type="project" value="InterPro"/>
</dbReference>
<sequence>MQIAPASGKRAAALAAPPPAAIGQERRAGRHRDRGLRGNVWMSAATTGKPAQGRTAGTAEIQTNKRGSIDTNPPRGTRDFFPQDMRLRNWLFDHFRSVSSAFGFEEFDSPVLESEDLFVRKAGEDITDQLYNFEDKGGRRVALRPELTPSLARMVLSKGKGLLLPAKWFAVGQCWRYERTTRGRRREHYQWNMDIIGVEGQEAEAELLAAITMFFERVGLGPEDVQIRISSRKVLEGVLRRYNVPVESFGPVCVVVDKIDKLPEQEVVRQLSNLGLDSEAVNGVLSATEARSMPELQELLGSDSEAVKEMVNLFGLADGYGIKDWLTLDTSVVRGLAYYTGIVFEAIDRRGMLRAICGGGRYDRIMGTFGGDNLPCAGFGFGDAVIVELLKDKGHLPDLDHQVDDVVVALDESLRPQASGLANSLRKTGRTVDLVLEEKKMKWIFRHAERLSAKRLVIVGATEWERGCVRVKQLAKREESDVPVQQLCSVSSDEAFE</sequence>
<reference evidence="13" key="1">
    <citation type="submission" date="2020-12" db="EMBL/GenBank/DDBJ databases">
        <authorList>
            <person name="Iha C."/>
        </authorList>
    </citation>
    <scope>NUCLEOTIDE SEQUENCE</scope>
</reference>
<feature type="domain" description="Aminoacyl-transfer RNA synthetases class-II family profile" evidence="12">
    <location>
        <begin position="75"/>
        <end position="497"/>
    </location>
</feature>
<dbReference type="Pfam" id="PF03129">
    <property type="entry name" value="HGTP_anticodon"/>
    <property type="match status" value="1"/>
</dbReference>
<dbReference type="PANTHER" id="PTHR43707">
    <property type="entry name" value="HISTIDYL-TRNA SYNTHETASE"/>
    <property type="match status" value="1"/>
</dbReference>
<keyword evidence="3" id="KW-0436">Ligase</keyword>
<keyword evidence="5" id="KW-0067">ATP-binding</keyword>
<evidence type="ECO:0000256" key="3">
    <source>
        <dbReference type="ARBA" id="ARBA00022598"/>
    </source>
</evidence>
<dbReference type="InterPro" id="IPR036621">
    <property type="entry name" value="Anticodon-bd_dom_sf"/>
</dbReference>
<comment type="caution">
    <text evidence="13">The sequence shown here is derived from an EMBL/GenBank/DDBJ whole genome shotgun (WGS) entry which is preliminary data.</text>
</comment>
<dbReference type="GO" id="GO:0004821">
    <property type="term" value="F:histidine-tRNA ligase activity"/>
    <property type="evidence" value="ECO:0007669"/>
    <property type="project" value="UniProtKB-EC"/>
</dbReference>
<dbReference type="PANTHER" id="PTHR43707:SF1">
    <property type="entry name" value="HISTIDINE--TRNA LIGASE, MITOCHONDRIAL-RELATED"/>
    <property type="match status" value="1"/>
</dbReference>
<organism evidence="13 14">
    <name type="scientific">Ostreobium quekettii</name>
    <dbReference type="NCBI Taxonomy" id="121088"/>
    <lineage>
        <taxon>Eukaryota</taxon>
        <taxon>Viridiplantae</taxon>
        <taxon>Chlorophyta</taxon>
        <taxon>core chlorophytes</taxon>
        <taxon>Ulvophyceae</taxon>
        <taxon>TCBD clade</taxon>
        <taxon>Bryopsidales</taxon>
        <taxon>Ostreobineae</taxon>
        <taxon>Ostreobiaceae</taxon>
        <taxon>Ostreobium</taxon>
    </lineage>
</organism>